<name>A0AAJ6HZV8_9ACTN</name>
<dbReference type="EMBL" id="CP130472">
    <property type="protein sequence ID" value="WLS47798.1"/>
    <property type="molecule type" value="Genomic_DNA"/>
</dbReference>
<evidence type="ECO:0000313" key="1">
    <source>
        <dbReference type="EMBL" id="WLS47798.1"/>
    </source>
</evidence>
<evidence type="ECO:0000313" key="2">
    <source>
        <dbReference type="Proteomes" id="UP001235874"/>
    </source>
</evidence>
<gene>
    <name evidence="1" type="ORF">Q3V37_11490</name>
</gene>
<sequence>MEIFTYERPTAMPSVHAPLSAVWVALPATRPSVPQVHQVQVELNLTVAPTTGIEGTSGITGMGIQGAKKRMDIRGVPPRGRPV</sequence>
<keyword evidence="2" id="KW-1185">Reference proteome</keyword>
<organism evidence="1 2">
    <name type="scientific">Micromonospora profundi</name>
    <dbReference type="NCBI Taxonomy" id="1420889"/>
    <lineage>
        <taxon>Bacteria</taxon>
        <taxon>Bacillati</taxon>
        <taxon>Actinomycetota</taxon>
        <taxon>Actinomycetes</taxon>
        <taxon>Micromonosporales</taxon>
        <taxon>Micromonosporaceae</taxon>
        <taxon>Micromonospora</taxon>
    </lineage>
</organism>
<dbReference type="RefSeq" id="WP_306273484.1">
    <property type="nucleotide sequence ID" value="NZ_CP130472.1"/>
</dbReference>
<proteinExistence type="predicted"/>
<dbReference type="Proteomes" id="UP001235874">
    <property type="component" value="Chromosome"/>
</dbReference>
<reference evidence="1 2" key="1">
    <citation type="submission" date="2023-07" db="EMBL/GenBank/DDBJ databases">
        <title>Micromonospora profundi TRM 95458 converts glycerol to a new osmotic compound.</title>
        <authorList>
            <person name="Lu D."/>
        </authorList>
    </citation>
    <scope>NUCLEOTIDE SEQUENCE [LARGE SCALE GENOMIC DNA]</scope>
    <source>
        <strain evidence="1 2">TRM95458</strain>
    </source>
</reference>
<dbReference type="AlphaFoldDB" id="A0AAJ6HZV8"/>
<dbReference type="KEGG" id="mprn:Q3V37_11490"/>
<accession>A0AAJ6HZV8</accession>
<protein>
    <submittedName>
        <fullName evidence="1">Uncharacterized protein</fullName>
    </submittedName>
</protein>